<evidence type="ECO:0000313" key="3">
    <source>
        <dbReference type="Proteomes" id="UP000503011"/>
    </source>
</evidence>
<sequence length="972" mass="106941">MPQVLSYADAVRLLGGRDSKIVDALEALTSGAMLGAAVPFPVVLGWFDARTEFVRLGHQLVRGLSERRSGLSRYGRTRRLEAAHAVIVVTAYFEALAAADLPLAFADLELTAQEQLAVAGGADPTTALPQALFSVGLLLPRPQYPRERLLETLRDYYREVSGSMARFVSGLAVWERLPLTDRERLRRTLDALPPAAEARYDELFRQLGADFPEVAFWSSLGEHSATRAELRGLGVALTGLGRVLDDISTGRVPDERRAALARAGEAALDRPIVEAGDVPPGLRVPTLGEAYVTPLYRVANAGGRTSDEAWWSDVEVRDDLQEFLTGFLTSPRAVEAPLLVLGQPGSGKSVLTKVLAARLPAADFLPVRVALRDVPVTADLQDQIEYAIRAETGERLDWPALARSAGDALPVVMLDGFDELLQATGVGQSDYLVRVAAFQRREADQGRPVVVVVTSRTSVADRARAPEGTVAVRLEPFDEARVAAWIEMWNRANASHLAARGLAPLTPAAVLPHRQLAGQPLLLLMLALYDADGNALRRLPVAGDGGLGQDELYERLLRSFARREVAKHRPGLSEQDTDRAVEEELRRLSLVAFAMFNRNAQWVTEADLAADLAAVMGDPPPPAGDLRAPLGRAEIVLGRFFFVHRARALRDGTHLGTYEFLHATFGEFLVARMTFQALRDLAARDAAATLSFGTAPVDDDLLHALLSFSVLSARAPVMGFLRGMLSRVDGGRRRALGDLLVRLFRLVHQPRPPRRLEAYQPRPLWVAGRHAAYSANLLLLAVHAVGSLRGGDLFEHRPASAWQRLALLWRSQLDWEEWAGMVETVNVHRVWSGDTRDLVLTVDAPPEQPPVDLYWTLDIPPGDPRRRERAVEVTRDAEYMRRRTHFLCRTSDDITMHALRPLETSAPEAVRTLLATPGQAPRSIAHALLEVWLARAGGTTPEERDEALRRFTDLVGGTRWDGFLDLVEETDR</sequence>
<organism evidence="2 3">
    <name type="scientific">Phytohabitans suffuscus</name>
    <dbReference type="NCBI Taxonomy" id="624315"/>
    <lineage>
        <taxon>Bacteria</taxon>
        <taxon>Bacillati</taxon>
        <taxon>Actinomycetota</taxon>
        <taxon>Actinomycetes</taxon>
        <taxon>Micromonosporales</taxon>
        <taxon>Micromonosporaceae</taxon>
    </lineage>
</organism>
<reference evidence="2 3" key="2">
    <citation type="submission" date="2020-03" db="EMBL/GenBank/DDBJ databases">
        <authorList>
            <person name="Ichikawa N."/>
            <person name="Kimura A."/>
            <person name="Kitahashi Y."/>
            <person name="Uohara A."/>
        </authorList>
    </citation>
    <scope>NUCLEOTIDE SEQUENCE [LARGE SCALE GENOMIC DNA]</scope>
    <source>
        <strain evidence="2 3">NBRC 105367</strain>
    </source>
</reference>
<dbReference type="SUPFAM" id="SSF52540">
    <property type="entry name" value="P-loop containing nucleoside triphosphate hydrolases"/>
    <property type="match status" value="1"/>
</dbReference>
<dbReference type="KEGG" id="psuu:Psuf_085460"/>
<dbReference type="RefSeq" id="WP_173164100.1">
    <property type="nucleotide sequence ID" value="NZ_AP022871.1"/>
</dbReference>
<dbReference type="Pfam" id="PF22738">
    <property type="entry name" value="NNH7"/>
    <property type="match status" value="1"/>
</dbReference>
<dbReference type="EMBL" id="AP022871">
    <property type="protein sequence ID" value="BCB91233.1"/>
    <property type="molecule type" value="Genomic_DNA"/>
</dbReference>
<gene>
    <name evidence="2" type="ORF">Psuf_085460</name>
</gene>
<feature type="domain" description="NACHT N-terminal Helical" evidence="1">
    <location>
        <begin position="4"/>
        <end position="222"/>
    </location>
</feature>
<dbReference type="InterPro" id="IPR054567">
    <property type="entry name" value="NNH7"/>
</dbReference>
<dbReference type="Gene3D" id="3.40.50.300">
    <property type="entry name" value="P-loop containing nucleotide triphosphate hydrolases"/>
    <property type="match status" value="1"/>
</dbReference>
<keyword evidence="3" id="KW-1185">Reference proteome</keyword>
<dbReference type="Proteomes" id="UP000503011">
    <property type="component" value="Chromosome"/>
</dbReference>
<proteinExistence type="predicted"/>
<accession>A0A6F8YZ14</accession>
<reference evidence="2 3" key="1">
    <citation type="submission" date="2020-03" db="EMBL/GenBank/DDBJ databases">
        <title>Whole genome shotgun sequence of Phytohabitans suffuscus NBRC 105367.</title>
        <authorList>
            <person name="Komaki H."/>
            <person name="Tamura T."/>
        </authorList>
    </citation>
    <scope>NUCLEOTIDE SEQUENCE [LARGE SCALE GENOMIC DNA]</scope>
    <source>
        <strain evidence="2 3">NBRC 105367</strain>
    </source>
</reference>
<evidence type="ECO:0000259" key="1">
    <source>
        <dbReference type="Pfam" id="PF22738"/>
    </source>
</evidence>
<protein>
    <recommendedName>
        <fullName evidence="1">NACHT N-terminal Helical domain-containing protein</fullName>
    </recommendedName>
</protein>
<dbReference type="InterPro" id="IPR027417">
    <property type="entry name" value="P-loop_NTPase"/>
</dbReference>
<dbReference type="AlphaFoldDB" id="A0A6F8YZ14"/>
<evidence type="ECO:0000313" key="2">
    <source>
        <dbReference type="EMBL" id="BCB91233.1"/>
    </source>
</evidence>
<name>A0A6F8YZ14_9ACTN</name>